<keyword evidence="3" id="KW-0378">Hydrolase</keyword>
<dbReference type="InterPro" id="IPR046848">
    <property type="entry name" value="E_motif"/>
</dbReference>
<evidence type="ECO:0000256" key="2">
    <source>
        <dbReference type="PROSITE-ProRule" id="PRU00708"/>
    </source>
</evidence>
<dbReference type="PANTHER" id="PTHR24015:SF1672">
    <property type="entry name" value="OS06G0506100 PROTEIN"/>
    <property type="match status" value="1"/>
</dbReference>
<dbReference type="Proteomes" id="UP000501690">
    <property type="component" value="Linkage Group LG10"/>
</dbReference>
<dbReference type="InterPro" id="IPR011990">
    <property type="entry name" value="TPR-like_helical_dom_sf"/>
</dbReference>
<keyword evidence="3" id="KW-0132">Cell division</keyword>
<feature type="repeat" description="PPR" evidence="2">
    <location>
        <begin position="385"/>
        <end position="419"/>
    </location>
</feature>
<feature type="repeat" description="PPR" evidence="2">
    <location>
        <begin position="690"/>
        <end position="724"/>
    </location>
</feature>
<sequence length="1007" mass="112123">MYGKCGSLKDARKVFDAMQLRNVVSWTIMISRYMQNDQENDAIIMYIEMLRSGYLPDQFTFGSIIKACCIVGDIDLGRQLHGHVIKSGYDRHLIAQNALISMYTKFGQIALASGVFAMISTKDLISWASMITGFTQLGNDIDALYLFRDMLRQSVYQPNEFIFGSVFSACGSLLEPEFGRQIHGVCAKFGLGRNIFSGCSLCDMYSKFGFLPLAEKAFYQIESPDLVSWNAIIAAFSDSGHVNEAVSFFRQMMQTGLMPDNITFLSLLCPCGSFLTCNQGMQMHSYIIKIGLDKETANDQENDAIIMYIEMLRSGYLPDQFTFGSIIKACCIVGDIDLGRQLHGHVIKSGYDRHLIAQNALISMYTKFGQIALASGVFAMISTKDLISWASMITGFTQLGNDIDALYLFRDMLRQSVYQPNEFIFGSVFSACGSLLEPEFGRQIHGVCAKFGLGRNIFSGCSLCDMYSKFGFLPLAEKAFYQIESPDLVSWNAIIAAFSDSGHVNEAVSFFRQMMQTGLMPDNITFLSLLCPCGSFLTCNQGMQMHSYIIKIGLDKETAVCNSLLTMYTKCSNLHDAFNVFAYLGKRANLVSWNAILSACLQHKHAKEAFRLFKLMLFSENKPDSITITTILGTCAELASLEVGNQVHCFTIKSGLVVDVSVRNRLIDMYAKCGSLIHARDVFDSTQNPDIVSWSSLIVGYAQFGLGHEALNLFRIMRNLGVQPNEVTYLGVLSACSHIGLVEEGWHLYKTMEVELGIAPTREHVSCMVDLLARAGCLLEAENFIKETGFDPDINTWKTLLASCKTHGNADIAERVAENILKLDPCNSAALVLLSNINASAGNWKEVARLRHLMKQMGVQKVPGQSWIEFKDQIHVFFSEDSSHPQSGKIYSMLEDLWLQMLDHAYDPCQREIVVGNFRAGKTLVLIVTNVGVLGMAFKGVNCVMISLILLPHMSTELCFDEVVLAEKDLPFLRNVANLMAASACELQNKWKMHRPKTDSISTKPDL</sequence>
<dbReference type="InterPro" id="IPR002885">
    <property type="entry name" value="PPR_rpt"/>
</dbReference>
<name>A0A4D6N8H6_VIGUN</name>
<reference evidence="3 4" key="1">
    <citation type="submission" date="2019-04" db="EMBL/GenBank/DDBJ databases">
        <title>An improved genome assembly and genetic linkage map for asparagus bean, Vigna unguiculata ssp. sesquipedialis.</title>
        <authorList>
            <person name="Xia Q."/>
            <person name="Zhang R."/>
            <person name="Dong Y."/>
        </authorList>
    </citation>
    <scope>NUCLEOTIDE SEQUENCE [LARGE SCALE GENOMIC DNA]</scope>
    <source>
        <tissue evidence="3">Leaf</tissue>
    </source>
</reference>
<protein>
    <submittedName>
        <fullName evidence="3">Cell division protease FtsH</fullName>
    </submittedName>
</protein>
<keyword evidence="4" id="KW-1185">Reference proteome</keyword>
<dbReference type="PROSITE" id="PS51375">
    <property type="entry name" value="PPR"/>
    <property type="match status" value="9"/>
</dbReference>
<dbReference type="Pfam" id="PF13041">
    <property type="entry name" value="PPR_2"/>
    <property type="match status" value="5"/>
</dbReference>
<dbReference type="GO" id="GO:0003723">
    <property type="term" value="F:RNA binding"/>
    <property type="evidence" value="ECO:0007669"/>
    <property type="project" value="InterPro"/>
</dbReference>
<dbReference type="FunFam" id="1.25.40.10:FF:000196">
    <property type="entry name" value="Pentatricopeptide repeat-containing protein At4g14850"/>
    <property type="match status" value="2"/>
</dbReference>
<dbReference type="PANTHER" id="PTHR24015">
    <property type="entry name" value="OS07G0578800 PROTEIN-RELATED"/>
    <property type="match status" value="1"/>
</dbReference>
<feature type="repeat" description="PPR" evidence="2">
    <location>
        <begin position="589"/>
        <end position="623"/>
    </location>
</feature>
<dbReference type="Pfam" id="PF01535">
    <property type="entry name" value="PPR"/>
    <property type="match status" value="3"/>
</dbReference>
<gene>
    <name evidence="3" type="ORF">DEO72_LG10g67</name>
</gene>
<feature type="repeat" description="PPR" evidence="2">
    <location>
        <begin position="57"/>
        <end position="91"/>
    </location>
</feature>
<dbReference type="EMBL" id="CP039354">
    <property type="protein sequence ID" value="QCE08849.1"/>
    <property type="molecule type" value="Genomic_DNA"/>
</dbReference>
<dbReference type="GO" id="GO:0008233">
    <property type="term" value="F:peptidase activity"/>
    <property type="evidence" value="ECO:0007669"/>
    <property type="project" value="UniProtKB-KW"/>
</dbReference>
<dbReference type="GO" id="GO:0009451">
    <property type="term" value="P:RNA modification"/>
    <property type="evidence" value="ECO:0007669"/>
    <property type="project" value="InterPro"/>
</dbReference>
<dbReference type="GO" id="GO:0006508">
    <property type="term" value="P:proteolysis"/>
    <property type="evidence" value="ECO:0007669"/>
    <property type="project" value="UniProtKB-KW"/>
</dbReference>
<dbReference type="InterPro" id="IPR046960">
    <property type="entry name" value="PPR_At4g14850-like_plant"/>
</dbReference>
<feature type="repeat" description="PPR" evidence="2">
    <location>
        <begin position="22"/>
        <end position="56"/>
    </location>
</feature>
<dbReference type="AlphaFoldDB" id="A0A4D6N8H6"/>
<evidence type="ECO:0000313" key="4">
    <source>
        <dbReference type="Proteomes" id="UP000501690"/>
    </source>
</evidence>
<dbReference type="GO" id="GO:0051301">
    <property type="term" value="P:cell division"/>
    <property type="evidence" value="ECO:0007669"/>
    <property type="project" value="UniProtKB-KW"/>
</dbReference>
<evidence type="ECO:0000313" key="3">
    <source>
        <dbReference type="EMBL" id="QCE08849.1"/>
    </source>
</evidence>
<feature type="repeat" description="PPR" evidence="2">
    <location>
        <begin position="225"/>
        <end position="259"/>
    </location>
</feature>
<dbReference type="FunFam" id="1.25.40.10:FF:000689">
    <property type="entry name" value="Tetratricopeptide repeat (TPR)-like superfamily protein"/>
    <property type="match status" value="1"/>
</dbReference>
<feature type="repeat" description="PPR" evidence="2">
    <location>
        <begin position="123"/>
        <end position="157"/>
    </location>
</feature>
<dbReference type="GO" id="GO:0099402">
    <property type="term" value="P:plant organ development"/>
    <property type="evidence" value="ECO:0007669"/>
    <property type="project" value="UniProtKB-ARBA"/>
</dbReference>
<dbReference type="Gene3D" id="1.25.40.10">
    <property type="entry name" value="Tetratricopeptide repeat domain"/>
    <property type="match status" value="7"/>
</dbReference>
<accession>A0A4D6N8H6</accession>
<organism evidence="3 4">
    <name type="scientific">Vigna unguiculata</name>
    <name type="common">Cowpea</name>
    <dbReference type="NCBI Taxonomy" id="3917"/>
    <lineage>
        <taxon>Eukaryota</taxon>
        <taxon>Viridiplantae</taxon>
        <taxon>Streptophyta</taxon>
        <taxon>Embryophyta</taxon>
        <taxon>Tracheophyta</taxon>
        <taxon>Spermatophyta</taxon>
        <taxon>Magnoliopsida</taxon>
        <taxon>eudicotyledons</taxon>
        <taxon>Gunneridae</taxon>
        <taxon>Pentapetalae</taxon>
        <taxon>rosids</taxon>
        <taxon>fabids</taxon>
        <taxon>Fabales</taxon>
        <taxon>Fabaceae</taxon>
        <taxon>Papilionoideae</taxon>
        <taxon>50 kb inversion clade</taxon>
        <taxon>NPAAA clade</taxon>
        <taxon>indigoferoid/millettioid clade</taxon>
        <taxon>Phaseoleae</taxon>
        <taxon>Vigna</taxon>
    </lineage>
</organism>
<dbReference type="FunFam" id="1.25.40.10:FF:000158">
    <property type="entry name" value="pentatricopeptide repeat-containing protein At2g33680"/>
    <property type="match status" value="1"/>
</dbReference>
<keyword evidence="3" id="KW-0131">Cell cycle</keyword>
<feature type="repeat" description="PPR" evidence="2">
    <location>
        <begin position="487"/>
        <end position="521"/>
    </location>
</feature>
<proteinExistence type="predicted"/>
<keyword evidence="3" id="KW-0645">Protease</keyword>
<keyword evidence="1" id="KW-0677">Repeat</keyword>
<feature type="repeat" description="PPR" evidence="2">
    <location>
        <begin position="319"/>
        <end position="353"/>
    </location>
</feature>
<dbReference type="Pfam" id="PF20431">
    <property type="entry name" value="E_motif"/>
    <property type="match status" value="1"/>
</dbReference>
<evidence type="ECO:0000256" key="1">
    <source>
        <dbReference type="ARBA" id="ARBA00022737"/>
    </source>
</evidence>
<dbReference type="NCBIfam" id="TIGR00756">
    <property type="entry name" value="PPR"/>
    <property type="match status" value="6"/>
</dbReference>
<dbReference type="FunFam" id="1.25.40.10:FF:000227">
    <property type="entry name" value="Pentatricopeptide repeat-containing protein At3g13880"/>
    <property type="match status" value="2"/>
</dbReference>